<dbReference type="EMBL" id="JAVMBO010000017">
    <property type="protein sequence ID" value="MDS1311214.1"/>
    <property type="molecule type" value="Genomic_DNA"/>
</dbReference>
<evidence type="ECO:0000313" key="3">
    <source>
        <dbReference type="Proteomes" id="UP001267407"/>
    </source>
</evidence>
<comment type="caution">
    <text evidence="2">The sequence shown here is derived from an EMBL/GenBank/DDBJ whole genome shotgun (WGS) entry which is preliminary data.</text>
</comment>
<gene>
    <name evidence="2" type="ORF">RKA07_14015</name>
</gene>
<protein>
    <submittedName>
        <fullName evidence="2">Inovirus Gp2 family protein</fullName>
    </submittedName>
</protein>
<accession>A0ABU2HJH0</accession>
<sequence length="225" mass="26307">MIDTPYLYRHSYDPNLWIYNGYYYNGMPLVWQQGPFIHNYLQRIDETIQGALQEHPSVMAVRVDLRLPFQFDWRCQPDWRPVFSRFTASLKSKIKARQAKKIRDGIRFHPTEVHFIWTREFGQNGHPHYHCVLFFNKQTFRGLGEFNPYSGSLYGMISSAWASALGMDAHVADGLVSIPRNPIYRIRNGERYDDLFRRISYFAKLASKLFGSGSHNFGTSRTPGN</sequence>
<dbReference type="RefSeq" id="WP_310966613.1">
    <property type="nucleotide sequence ID" value="NZ_JAVMBO010000017.1"/>
</dbReference>
<dbReference type="Pfam" id="PF11726">
    <property type="entry name" value="YagK_YfjJ_C"/>
    <property type="match status" value="1"/>
</dbReference>
<evidence type="ECO:0000259" key="1">
    <source>
        <dbReference type="Pfam" id="PF11726"/>
    </source>
</evidence>
<reference evidence="2" key="1">
    <citation type="submission" date="2023-09" db="EMBL/GenBank/DDBJ databases">
        <title>Marinobacter sediminicola sp. nov. and Marinobacter maritimum sp. nov., isolated from marine sediment.</title>
        <authorList>
            <person name="An J."/>
        </authorList>
    </citation>
    <scope>NUCLEOTIDE SEQUENCE</scope>
    <source>
        <strain evidence="2">F60267</strain>
    </source>
</reference>
<name>A0ABU2HJH0_9GAMM</name>
<evidence type="ECO:0000313" key="2">
    <source>
        <dbReference type="EMBL" id="MDS1311214.1"/>
    </source>
</evidence>
<proteinExistence type="predicted"/>
<dbReference type="InterPro" id="IPR057271">
    <property type="entry name" value="YagK_YfjJ_C"/>
</dbReference>
<feature type="domain" description="YagK/YfjJ C-terminal" evidence="1">
    <location>
        <begin position="52"/>
        <end position="220"/>
    </location>
</feature>
<dbReference type="Proteomes" id="UP001267407">
    <property type="component" value="Unassembled WGS sequence"/>
</dbReference>
<organism evidence="2 3">
    <name type="scientific">Marinobacter xiaoshiensis</name>
    <dbReference type="NCBI Taxonomy" id="3073652"/>
    <lineage>
        <taxon>Bacteria</taxon>
        <taxon>Pseudomonadati</taxon>
        <taxon>Pseudomonadota</taxon>
        <taxon>Gammaproteobacteria</taxon>
        <taxon>Pseudomonadales</taxon>
        <taxon>Marinobacteraceae</taxon>
        <taxon>Marinobacter</taxon>
    </lineage>
</organism>
<keyword evidence="3" id="KW-1185">Reference proteome</keyword>